<dbReference type="AlphaFoldDB" id="A0AAV0R3E7"/>
<feature type="compositionally biased region" description="Basic and acidic residues" evidence="1">
    <location>
        <begin position="9"/>
        <end position="36"/>
    </location>
</feature>
<sequence>MAFDPGAGEEARLLRTTEDDEAMTARERRRSPDGHRNPIHGRRTTEAMTARERRLHACVVVDREGELVSREVGQSSGDGAELEGHGGDGGLEARRRWRTGGAAAMADWRRGDGGLEEGGGFLSSFFFFFCWVFTFHFERLCPGGPGFDPWQPPLLRYPLGDHRQG</sequence>
<protein>
    <submittedName>
        <fullName evidence="2">Uncharacterized protein</fullName>
    </submittedName>
</protein>
<evidence type="ECO:0000313" key="2">
    <source>
        <dbReference type="EMBL" id="CAI0551691.1"/>
    </source>
</evidence>
<feature type="region of interest" description="Disordered" evidence="1">
    <location>
        <begin position="69"/>
        <end position="92"/>
    </location>
</feature>
<keyword evidence="3" id="KW-1185">Reference proteome</keyword>
<evidence type="ECO:0000256" key="1">
    <source>
        <dbReference type="SAM" id="MobiDB-lite"/>
    </source>
</evidence>
<comment type="caution">
    <text evidence="2">The sequence shown here is derived from an EMBL/GenBank/DDBJ whole genome shotgun (WGS) entry which is preliminary data.</text>
</comment>
<dbReference type="Proteomes" id="UP001154282">
    <property type="component" value="Unassembled WGS sequence"/>
</dbReference>
<gene>
    <name evidence="2" type="ORF">LITE_LOCUS46096</name>
</gene>
<feature type="region of interest" description="Disordered" evidence="1">
    <location>
        <begin position="1"/>
        <end position="48"/>
    </location>
</feature>
<proteinExistence type="predicted"/>
<dbReference type="EMBL" id="CAMGYJ010000010">
    <property type="protein sequence ID" value="CAI0551691.1"/>
    <property type="molecule type" value="Genomic_DNA"/>
</dbReference>
<accession>A0AAV0R3E7</accession>
<evidence type="ECO:0000313" key="3">
    <source>
        <dbReference type="Proteomes" id="UP001154282"/>
    </source>
</evidence>
<feature type="compositionally biased region" description="Basic and acidic residues" evidence="1">
    <location>
        <begin position="82"/>
        <end position="92"/>
    </location>
</feature>
<organism evidence="2 3">
    <name type="scientific">Linum tenue</name>
    <dbReference type="NCBI Taxonomy" id="586396"/>
    <lineage>
        <taxon>Eukaryota</taxon>
        <taxon>Viridiplantae</taxon>
        <taxon>Streptophyta</taxon>
        <taxon>Embryophyta</taxon>
        <taxon>Tracheophyta</taxon>
        <taxon>Spermatophyta</taxon>
        <taxon>Magnoliopsida</taxon>
        <taxon>eudicotyledons</taxon>
        <taxon>Gunneridae</taxon>
        <taxon>Pentapetalae</taxon>
        <taxon>rosids</taxon>
        <taxon>fabids</taxon>
        <taxon>Malpighiales</taxon>
        <taxon>Linaceae</taxon>
        <taxon>Linum</taxon>
    </lineage>
</organism>
<reference evidence="2" key="1">
    <citation type="submission" date="2022-08" db="EMBL/GenBank/DDBJ databases">
        <authorList>
            <person name="Gutierrez-Valencia J."/>
        </authorList>
    </citation>
    <scope>NUCLEOTIDE SEQUENCE</scope>
</reference>
<name>A0AAV0R3E7_9ROSI</name>